<name>A0A4Y2H1F0_ARAVE</name>
<protein>
    <submittedName>
        <fullName evidence="1">Uncharacterized protein</fullName>
    </submittedName>
</protein>
<reference evidence="1 2" key="1">
    <citation type="journal article" date="2019" name="Sci. Rep.">
        <title>Orb-weaving spider Araneus ventricosus genome elucidates the spidroin gene catalogue.</title>
        <authorList>
            <person name="Kono N."/>
            <person name="Nakamura H."/>
            <person name="Ohtoshi R."/>
            <person name="Moran D.A.P."/>
            <person name="Shinohara A."/>
            <person name="Yoshida Y."/>
            <person name="Fujiwara M."/>
            <person name="Mori M."/>
            <person name="Tomita M."/>
            <person name="Arakawa K."/>
        </authorList>
    </citation>
    <scope>NUCLEOTIDE SEQUENCE [LARGE SCALE GENOMIC DNA]</scope>
</reference>
<keyword evidence="2" id="KW-1185">Reference proteome</keyword>
<dbReference type="Proteomes" id="UP000499080">
    <property type="component" value="Unassembled WGS sequence"/>
</dbReference>
<evidence type="ECO:0000313" key="2">
    <source>
        <dbReference type="Proteomes" id="UP000499080"/>
    </source>
</evidence>
<proteinExistence type="predicted"/>
<organism evidence="1 2">
    <name type="scientific">Araneus ventricosus</name>
    <name type="common">Orbweaver spider</name>
    <name type="synonym">Epeira ventricosa</name>
    <dbReference type="NCBI Taxonomy" id="182803"/>
    <lineage>
        <taxon>Eukaryota</taxon>
        <taxon>Metazoa</taxon>
        <taxon>Ecdysozoa</taxon>
        <taxon>Arthropoda</taxon>
        <taxon>Chelicerata</taxon>
        <taxon>Arachnida</taxon>
        <taxon>Araneae</taxon>
        <taxon>Araneomorphae</taxon>
        <taxon>Entelegynae</taxon>
        <taxon>Araneoidea</taxon>
        <taxon>Araneidae</taxon>
        <taxon>Araneus</taxon>
    </lineage>
</organism>
<comment type="caution">
    <text evidence="1">The sequence shown here is derived from an EMBL/GenBank/DDBJ whole genome shotgun (WGS) entry which is preliminary data.</text>
</comment>
<accession>A0A4Y2H1F0</accession>
<gene>
    <name evidence="1" type="ORF">AVEN_255337_1</name>
</gene>
<sequence length="105" mass="12178">MFRFKKECLQAKAVPAVWQSEDFANEMLDVDSGCISFKDEVHLWRTVLRHLTLMYISQYPPSDIGNSFCLVVRIFGSEPKGPRFYSAAKVVTRGQRTRNNSFQFH</sequence>
<dbReference type="AlphaFoldDB" id="A0A4Y2H1F0"/>
<evidence type="ECO:0000313" key="1">
    <source>
        <dbReference type="EMBL" id="GBM58558.1"/>
    </source>
</evidence>
<dbReference type="EMBL" id="BGPR01001639">
    <property type="protein sequence ID" value="GBM58558.1"/>
    <property type="molecule type" value="Genomic_DNA"/>
</dbReference>